<reference evidence="2" key="1">
    <citation type="journal article" date="2015" name="Insect Biochem. Mol. Biol.">
        <title>An insight into the sialome of the horse fly, Tabanus bromius.</title>
        <authorList>
            <person name="Ribeiro J.M."/>
            <person name="Kazimirova M."/>
            <person name="Takac P."/>
            <person name="Andersen J.F."/>
            <person name="Francischetti I.M."/>
        </authorList>
    </citation>
    <scope>NUCLEOTIDE SEQUENCE</scope>
</reference>
<dbReference type="EMBL" id="GDAI01002014">
    <property type="protein sequence ID" value="JAI15589.1"/>
    <property type="molecule type" value="mRNA"/>
</dbReference>
<name>A0A0K8TMM8_TABBR</name>
<keyword evidence="1" id="KW-1133">Transmembrane helix</keyword>
<keyword evidence="1" id="KW-0472">Membrane</keyword>
<evidence type="ECO:0000256" key="1">
    <source>
        <dbReference type="SAM" id="Phobius"/>
    </source>
</evidence>
<dbReference type="AlphaFoldDB" id="A0A0K8TMM8"/>
<evidence type="ECO:0000313" key="2">
    <source>
        <dbReference type="EMBL" id="JAI15589.1"/>
    </source>
</evidence>
<sequence>MSTVVDDRNLYLQNPFFKKHVYGDYTPFYTTVIICTVVGVFLILFNVICCCCSKYKDYWQDRHTGNRWLVSIWSSTPHKQPPLDLKELKDPSEFQNVHHYVEVEQPENISSHHHLTQFEEGPARTHFPRHHHHRREEFVELKQQKRESDI</sequence>
<proteinExistence type="evidence at transcript level"/>
<accession>A0A0K8TMM8</accession>
<protein>
    <submittedName>
        <fullName evidence="2">Putative conserved plasma membrane protein</fullName>
    </submittedName>
</protein>
<feature type="transmembrane region" description="Helical" evidence="1">
    <location>
        <begin position="28"/>
        <end position="52"/>
    </location>
</feature>
<keyword evidence="1" id="KW-0812">Transmembrane</keyword>
<organism evidence="2">
    <name type="scientific">Tabanus bromius</name>
    <name type="common">Band-eyed brown horse fly</name>
    <dbReference type="NCBI Taxonomy" id="304241"/>
    <lineage>
        <taxon>Eukaryota</taxon>
        <taxon>Metazoa</taxon>
        <taxon>Ecdysozoa</taxon>
        <taxon>Arthropoda</taxon>
        <taxon>Hexapoda</taxon>
        <taxon>Insecta</taxon>
        <taxon>Pterygota</taxon>
        <taxon>Neoptera</taxon>
        <taxon>Endopterygota</taxon>
        <taxon>Diptera</taxon>
        <taxon>Brachycera</taxon>
        <taxon>Tabanomorpha</taxon>
        <taxon>Tabanoidea</taxon>
        <taxon>Tabanidae</taxon>
        <taxon>Tabanus</taxon>
    </lineage>
</organism>